<dbReference type="CDD" id="cd14686">
    <property type="entry name" value="bZIP"/>
    <property type="match status" value="1"/>
</dbReference>
<keyword evidence="3" id="KW-1185">Reference proteome</keyword>
<feature type="region of interest" description="Disordered" evidence="1">
    <location>
        <begin position="151"/>
        <end position="201"/>
    </location>
</feature>
<proteinExistence type="predicted"/>
<dbReference type="AlphaFoldDB" id="A0A197JH25"/>
<evidence type="ECO:0000313" key="2">
    <source>
        <dbReference type="EMBL" id="OAQ24487.1"/>
    </source>
</evidence>
<evidence type="ECO:0000256" key="1">
    <source>
        <dbReference type="SAM" id="MobiDB-lite"/>
    </source>
</evidence>
<dbReference type="Proteomes" id="UP000078512">
    <property type="component" value="Unassembled WGS sequence"/>
</dbReference>
<sequence length="201" mass="22128">MIILQDYAVLVVGDYDTWGRCIDSVPDDDGDDDAGVVTADVKECSPMGEEPAGCQLLREKVPPEELQSLVPDALSTDNRVSTSHGDRDNDDYNINSTSASDYEKERDMESREFNLLRPVLLLLNEKITSLEQEKQELEARNQQLQDQLDAATRTITVPSPSPTPTPIPTSIPTSPIPFPSTPPPAFKDPEPDSRSFSPSIT</sequence>
<organism evidence="2 3">
    <name type="scientific">Linnemannia elongata AG-77</name>
    <dbReference type="NCBI Taxonomy" id="1314771"/>
    <lineage>
        <taxon>Eukaryota</taxon>
        <taxon>Fungi</taxon>
        <taxon>Fungi incertae sedis</taxon>
        <taxon>Mucoromycota</taxon>
        <taxon>Mortierellomycotina</taxon>
        <taxon>Mortierellomycetes</taxon>
        <taxon>Mortierellales</taxon>
        <taxon>Mortierellaceae</taxon>
        <taxon>Linnemannia</taxon>
    </lineage>
</organism>
<name>A0A197JH25_9FUNG</name>
<dbReference type="EMBL" id="KV442093">
    <property type="protein sequence ID" value="OAQ24487.1"/>
    <property type="molecule type" value="Genomic_DNA"/>
</dbReference>
<protein>
    <submittedName>
        <fullName evidence="2">Uncharacterized protein</fullName>
    </submittedName>
</protein>
<evidence type="ECO:0000313" key="3">
    <source>
        <dbReference type="Proteomes" id="UP000078512"/>
    </source>
</evidence>
<accession>A0A197JH25</accession>
<feature type="compositionally biased region" description="Pro residues" evidence="1">
    <location>
        <begin position="159"/>
        <end position="186"/>
    </location>
</feature>
<feature type="region of interest" description="Disordered" evidence="1">
    <location>
        <begin position="65"/>
        <end position="106"/>
    </location>
</feature>
<gene>
    <name evidence="2" type="ORF">K457DRAFT_24050</name>
</gene>
<reference evidence="2 3" key="1">
    <citation type="submission" date="2016-05" db="EMBL/GenBank/DDBJ databases">
        <title>Genome sequencing reveals origins of a unique bacterial endosymbiosis in the earliest lineages of terrestrial Fungi.</title>
        <authorList>
            <consortium name="DOE Joint Genome Institute"/>
            <person name="Uehling J."/>
            <person name="Gryganskyi A."/>
            <person name="Hameed K."/>
            <person name="Tschaplinski T."/>
            <person name="Misztal P."/>
            <person name="Wu S."/>
            <person name="Desiro A."/>
            <person name="Vande Pol N."/>
            <person name="Du Z.-Y."/>
            <person name="Zienkiewicz A."/>
            <person name="Zienkiewicz K."/>
            <person name="Morin E."/>
            <person name="Tisserant E."/>
            <person name="Splivallo R."/>
            <person name="Hainaut M."/>
            <person name="Henrissat B."/>
            <person name="Ohm R."/>
            <person name="Kuo A."/>
            <person name="Yan J."/>
            <person name="Lipzen A."/>
            <person name="Nolan M."/>
            <person name="Labutti K."/>
            <person name="Barry K."/>
            <person name="Goldstein A."/>
            <person name="Labbe J."/>
            <person name="Schadt C."/>
            <person name="Tuskan G."/>
            <person name="Grigoriev I."/>
            <person name="Martin F."/>
            <person name="Vilgalys R."/>
            <person name="Bonito G."/>
        </authorList>
    </citation>
    <scope>NUCLEOTIDE SEQUENCE [LARGE SCALE GENOMIC DNA]</scope>
    <source>
        <strain evidence="2 3">AG-77</strain>
    </source>
</reference>